<dbReference type="EMBL" id="JAMZIH010000228">
    <property type="protein sequence ID" value="KAJ1679696.1"/>
    <property type="molecule type" value="Genomic_DNA"/>
</dbReference>
<evidence type="ECO:0000313" key="2">
    <source>
        <dbReference type="Proteomes" id="UP001145114"/>
    </source>
</evidence>
<dbReference type="Proteomes" id="UP001145114">
    <property type="component" value="Unassembled WGS sequence"/>
</dbReference>
<gene>
    <name evidence="1" type="primary">FUN30</name>
    <name evidence="1" type="ORF">EV182_001522</name>
</gene>
<name>A0ACC1HVL0_9FUNG</name>
<protein>
    <submittedName>
        <fullName evidence="1">DNA-dependent ATPase fun30</fullName>
        <ecNumber evidence="1">3.6.4.12</ecNumber>
    </submittedName>
</protein>
<organism evidence="1 2">
    <name type="scientific">Spiromyces aspiralis</name>
    <dbReference type="NCBI Taxonomy" id="68401"/>
    <lineage>
        <taxon>Eukaryota</taxon>
        <taxon>Fungi</taxon>
        <taxon>Fungi incertae sedis</taxon>
        <taxon>Zoopagomycota</taxon>
        <taxon>Kickxellomycotina</taxon>
        <taxon>Kickxellomycetes</taxon>
        <taxon>Kickxellales</taxon>
        <taxon>Kickxellaceae</taxon>
        <taxon>Spiromyces</taxon>
    </lineage>
</organism>
<proteinExistence type="predicted"/>
<sequence length="978" mass="108752">TQSTQHQTSLLDKWLAKPGGKTPSGQQRPAGPAAKEQPNTKGSASSSSSSIIDSRIEGSGVGSHSDESDIESKILDKFTESIHRFRFGNEDGAVPKETGTNATVTENALPDDVSKMIEEAFGSPPVYIDNKPKRRRYSATNRQSVTKRSRRMVAISSEDEDEGEVEAGPQRGSRAKNTSPVSSLFSDPTSPVASAPSTISVPRPRRLYRGSKAIDAPAAVLTPAESESLADAGTDSDEESVDGQTYSDTIDAAQATLDMFNNGTVDELMAKVEATEEEARIIAKELRPFEDLDDIEARIRRAKGVRLSLFTGYHVTMKGYMVVDRVIQQCNQVADQVRSAMLRAGMVVDEQKGTIELKEGVQLKGPKSFNPEFSLKGYQLEGMSWLTCLFESSGSGILADEMGLGKTCQVITFIANVLERGSSGPFMVICPSSTIENWINEFRKFAPTLRVESYYGSQKERMYRRAHIDRSEWDVLVTTYNIATCNKVDRIFLKNYQFSALILDEGHMVKNCTSARYNWLMQIKSGFRLLLTGTPLQNNLQELISLLSFIMPRVFQDSLKDLQQAFKSRSTKSAAPAPSIRKSAGSAASRKRSQQADADNDDTESVQSAETPVSSASSSVQGEISILEKERINRAKHLLAPFVLRRRKIDVLSDLPKKTEQVVYVELDAGQKDLYEDLKSKFTAESNGLAMMVPRLSGLNGIAELEDAAAGPLLSPQRLSSSPRCSGAGDPSAKKQPWVTSLMELRKVANHPLLVRSYYTKDKLCEMARALMKEPDYVEALYEYLVEDMEVCSDYDLHKYCVHYKRLHKYQLPEHLFMNVGKIRQLRMILDKAEESGEKVLVFSQFTTMLDILEKVLKDWEILYSRLDGSTKVGERQDIIDDFNNDDEKRVFLLSTKAGGFGINLTSASIVVIHDIDFNPHNDRQAEDRAHRVGQQKDVTVYKLIGKGTIEEDILEQAKAKLLLDESISRMNSALETC</sequence>
<comment type="caution">
    <text evidence="1">The sequence shown here is derived from an EMBL/GenBank/DDBJ whole genome shotgun (WGS) entry which is preliminary data.</text>
</comment>
<evidence type="ECO:0000313" key="1">
    <source>
        <dbReference type="EMBL" id="KAJ1679696.1"/>
    </source>
</evidence>
<feature type="non-terminal residue" evidence="1">
    <location>
        <position position="1"/>
    </location>
</feature>
<accession>A0ACC1HVL0</accession>
<reference evidence="1" key="1">
    <citation type="submission" date="2022-06" db="EMBL/GenBank/DDBJ databases">
        <title>Phylogenomic reconstructions and comparative analyses of Kickxellomycotina fungi.</title>
        <authorList>
            <person name="Reynolds N.K."/>
            <person name="Stajich J.E."/>
            <person name="Barry K."/>
            <person name="Grigoriev I.V."/>
            <person name="Crous P."/>
            <person name="Smith M.E."/>
        </authorList>
    </citation>
    <scope>NUCLEOTIDE SEQUENCE</scope>
    <source>
        <strain evidence="1">RSA 2271</strain>
    </source>
</reference>
<keyword evidence="1" id="KW-0378">Hydrolase</keyword>
<dbReference type="EC" id="3.6.4.12" evidence="1"/>
<keyword evidence="2" id="KW-1185">Reference proteome</keyword>